<feature type="region of interest" description="Disordered" evidence="1">
    <location>
        <begin position="87"/>
        <end position="108"/>
    </location>
</feature>
<name>A0A6V7H549_9HYME</name>
<gene>
    <name evidence="2" type="ORF">MHI_LOCUS498390</name>
</gene>
<protein>
    <submittedName>
        <fullName evidence="2">Uncharacterized protein</fullName>
    </submittedName>
</protein>
<accession>A0A6V7H549</accession>
<keyword evidence="3" id="KW-1185">Reference proteome</keyword>
<proteinExistence type="predicted"/>
<reference evidence="2" key="1">
    <citation type="submission" date="2020-07" db="EMBL/GenBank/DDBJ databases">
        <authorList>
            <person name="Nazaruddin N."/>
        </authorList>
    </citation>
    <scope>NUCLEOTIDE SEQUENCE</scope>
</reference>
<evidence type="ECO:0000313" key="3">
    <source>
        <dbReference type="Proteomes" id="UP000752696"/>
    </source>
</evidence>
<sequence length="108" mass="12378">MVNITLCMHPTSKKCQQSFGNRYTAYFVVMAEADAPVAISVPAIRRENDCFLLLATPINRYHLFLTLRLKSFIPMDSVSLVMKSRIPRETNSSPLSSFEDDSELQEFW</sequence>
<comment type="caution">
    <text evidence="2">The sequence shown here is derived from an EMBL/GenBank/DDBJ whole genome shotgun (WGS) entry which is preliminary data.</text>
</comment>
<evidence type="ECO:0000313" key="2">
    <source>
        <dbReference type="EMBL" id="CAD1474864.1"/>
    </source>
</evidence>
<dbReference type="EMBL" id="CAJDYZ010007991">
    <property type="protein sequence ID" value="CAD1474864.1"/>
    <property type="molecule type" value="Genomic_DNA"/>
</dbReference>
<evidence type="ECO:0000256" key="1">
    <source>
        <dbReference type="SAM" id="MobiDB-lite"/>
    </source>
</evidence>
<feature type="compositionally biased region" description="Acidic residues" evidence="1">
    <location>
        <begin position="98"/>
        <end position="108"/>
    </location>
</feature>
<organism evidence="2 3">
    <name type="scientific">Heterotrigona itama</name>
    <dbReference type="NCBI Taxonomy" id="395501"/>
    <lineage>
        <taxon>Eukaryota</taxon>
        <taxon>Metazoa</taxon>
        <taxon>Ecdysozoa</taxon>
        <taxon>Arthropoda</taxon>
        <taxon>Hexapoda</taxon>
        <taxon>Insecta</taxon>
        <taxon>Pterygota</taxon>
        <taxon>Neoptera</taxon>
        <taxon>Endopterygota</taxon>
        <taxon>Hymenoptera</taxon>
        <taxon>Apocrita</taxon>
        <taxon>Aculeata</taxon>
        <taxon>Apoidea</taxon>
        <taxon>Anthophila</taxon>
        <taxon>Apidae</taxon>
        <taxon>Heterotrigona</taxon>
    </lineage>
</organism>
<dbReference type="AlphaFoldDB" id="A0A6V7H549"/>
<dbReference type="Proteomes" id="UP000752696">
    <property type="component" value="Unassembled WGS sequence"/>
</dbReference>